<dbReference type="PANTHER" id="PTHR31422">
    <property type="entry name" value="BNAANNG28530D PROTEIN"/>
    <property type="match status" value="1"/>
</dbReference>
<dbReference type="AlphaFoldDB" id="A0AAD2E8E4"/>
<comment type="subcellular location">
    <subcellularLocation>
        <location evidence="1">Membrane</location>
    </subcellularLocation>
</comment>
<keyword evidence="4 7" id="KW-0472">Membrane</keyword>
<proteinExistence type="predicted"/>
<keyword evidence="2 7" id="KW-0812">Transmembrane</keyword>
<keyword evidence="10" id="KW-1185">Reference proteome</keyword>
<evidence type="ECO:0000256" key="5">
    <source>
        <dbReference type="SAM" id="Coils"/>
    </source>
</evidence>
<gene>
    <name evidence="9" type="ORF">FPE_LOCUS26001</name>
</gene>
<protein>
    <recommendedName>
        <fullName evidence="8">GTD-binding domain-containing protein</fullName>
    </recommendedName>
</protein>
<feature type="region of interest" description="Disordered" evidence="6">
    <location>
        <begin position="740"/>
        <end position="778"/>
    </location>
</feature>
<keyword evidence="5" id="KW-0175">Coiled coil</keyword>
<feature type="transmembrane region" description="Helical" evidence="7">
    <location>
        <begin position="6"/>
        <end position="28"/>
    </location>
</feature>
<evidence type="ECO:0000256" key="6">
    <source>
        <dbReference type="SAM" id="MobiDB-lite"/>
    </source>
</evidence>
<dbReference type="Pfam" id="PF04576">
    <property type="entry name" value="Zein-binding"/>
    <property type="match status" value="1"/>
</dbReference>
<name>A0AAD2E8E4_9LAMI</name>
<feature type="domain" description="GTD-binding" evidence="8">
    <location>
        <begin position="283"/>
        <end position="381"/>
    </location>
</feature>
<evidence type="ECO:0000256" key="4">
    <source>
        <dbReference type="ARBA" id="ARBA00023136"/>
    </source>
</evidence>
<keyword evidence="3 7" id="KW-1133">Transmembrane helix</keyword>
<dbReference type="PANTHER" id="PTHR31422:SF3">
    <property type="entry name" value="GTD-BINDING DOMAIN-CONTAINING PROTEIN"/>
    <property type="match status" value="1"/>
</dbReference>
<dbReference type="Proteomes" id="UP000834106">
    <property type="component" value="Chromosome 16"/>
</dbReference>
<evidence type="ECO:0000313" key="9">
    <source>
        <dbReference type="EMBL" id="CAI9778571.1"/>
    </source>
</evidence>
<evidence type="ECO:0000256" key="3">
    <source>
        <dbReference type="ARBA" id="ARBA00022989"/>
    </source>
</evidence>
<evidence type="ECO:0000256" key="7">
    <source>
        <dbReference type="SAM" id="Phobius"/>
    </source>
</evidence>
<reference evidence="9" key="1">
    <citation type="submission" date="2023-05" db="EMBL/GenBank/DDBJ databases">
        <authorList>
            <person name="Huff M."/>
        </authorList>
    </citation>
    <scope>NUCLEOTIDE SEQUENCE</scope>
</reference>
<dbReference type="GO" id="GO:0016020">
    <property type="term" value="C:membrane"/>
    <property type="evidence" value="ECO:0007669"/>
    <property type="project" value="UniProtKB-SubCell"/>
</dbReference>
<evidence type="ECO:0000313" key="10">
    <source>
        <dbReference type="Proteomes" id="UP000834106"/>
    </source>
</evidence>
<dbReference type="GO" id="GO:0080115">
    <property type="term" value="F:myosin XI tail binding"/>
    <property type="evidence" value="ECO:0007669"/>
    <property type="project" value="UniProtKB-ARBA"/>
</dbReference>
<dbReference type="EMBL" id="OU503051">
    <property type="protein sequence ID" value="CAI9778571.1"/>
    <property type="molecule type" value="Genomic_DNA"/>
</dbReference>
<evidence type="ECO:0000256" key="2">
    <source>
        <dbReference type="ARBA" id="ARBA00022692"/>
    </source>
</evidence>
<sequence>MGCRAIHMWSLSGLVGAFLDLAIAYLLLCASAVSYLAAKFLGFFGLCLPCPCNGLFFTAPNRNHCLQQLLVDFPTQTVSNVQLSMKQKLPFNDSIWENNQNGKVINDNVKGILEIEGEASCSSVSDARRSRNVPRRLLNLRRDRSDMKGKRVVNYTRKGGFGLRRRQKGGINGGNYSSVSSYDPSLCSGQDGAVPISPSSVNERGNEFSGGISLPVDNEDDARNFEYDEEAPTIMGLRQGVFESIQLNKCPGEDMHSRENVPFAEDLKEHGRGELSSIGDEKNAIRFLKRALDEEHAAGLALYQELEKERSAAATAADEAMAMILRLQEEKAFIEMEARQYQRILEEKSAYDAEEMNILKEIMVRREREKHFLEKEVEVYRQMNCLANKQLAHDSGEKNDPQLPVDSSFDPNEDLVLMLHELSASIDKKVMIENIGSDDIVSIDKQKCTLDIGNESPVQGSCENASFQKQEDLGGLPSRMSICSSDSTVELQEKEMISIDDNSYMPPRDPQKINFPEKTIPLVRKEHEGNENFNLFQKNIYPSNGTESGDPNAAPHLTQHSVDAQHGFHDLCNLVFDNDSHVYDVHVIGNGSNFSNDINGSKAEQFLSTDTSEVDRKNDVPLEASVAKKVVGITDCPGTSDLITELDIKRSSSDMTSWLPPMGPRCKPVLSHMRRSSMSAVDTERLKINSEIFRLRERLRTVQEGREKLSISVEHRERERVQMELLENIARQLHEIRQLTEPAKAARQSSLPPPSSKGVSKKRRCRSVSSGLQRSSYE</sequence>
<accession>A0AAD2E8E4</accession>
<dbReference type="PROSITE" id="PS51775">
    <property type="entry name" value="GTD_BINDING"/>
    <property type="match status" value="1"/>
</dbReference>
<evidence type="ECO:0000259" key="8">
    <source>
        <dbReference type="PROSITE" id="PS51775"/>
    </source>
</evidence>
<dbReference type="InterPro" id="IPR007656">
    <property type="entry name" value="GTD-bd"/>
</dbReference>
<evidence type="ECO:0000256" key="1">
    <source>
        <dbReference type="ARBA" id="ARBA00004370"/>
    </source>
</evidence>
<feature type="coiled-coil region" evidence="5">
    <location>
        <begin position="303"/>
        <end position="344"/>
    </location>
</feature>
<organism evidence="9 10">
    <name type="scientific">Fraxinus pennsylvanica</name>
    <dbReference type="NCBI Taxonomy" id="56036"/>
    <lineage>
        <taxon>Eukaryota</taxon>
        <taxon>Viridiplantae</taxon>
        <taxon>Streptophyta</taxon>
        <taxon>Embryophyta</taxon>
        <taxon>Tracheophyta</taxon>
        <taxon>Spermatophyta</taxon>
        <taxon>Magnoliopsida</taxon>
        <taxon>eudicotyledons</taxon>
        <taxon>Gunneridae</taxon>
        <taxon>Pentapetalae</taxon>
        <taxon>asterids</taxon>
        <taxon>lamiids</taxon>
        <taxon>Lamiales</taxon>
        <taxon>Oleaceae</taxon>
        <taxon>Oleeae</taxon>
        <taxon>Fraxinus</taxon>
    </lineage>
</organism>